<feature type="compositionally biased region" description="Basic and acidic residues" evidence="1">
    <location>
        <begin position="1"/>
        <end position="18"/>
    </location>
</feature>
<comment type="caution">
    <text evidence="2">The sequence shown here is derived from an EMBL/GenBank/DDBJ whole genome shotgun (WGS) entry which is preliminary data.</text>
</comment>
<name>A0A7C9JEL1_9BACT</name>
<sequence length="62" mass="7526">MQTKKLRCDKPHDIDEARKKKGLPRRRRKDSRTTAYELTIRVPEEYRVYFDGKKKLTRTVFA</sequence>
<accession>A0A7C9JEL1</accession>
<organism evidence="2">
    <name type="scientific">Muribaculaceae bacterium Z82</name>
    <dbReference type="NCBI Taxonomy" id="2304548"/>
    <lineage>
        <taxon>Bacteria</taxon>
        <taxon>Pseudomonadati</taxon>
        <taxon>Bacteroidota</taxon>
        <taxon>Bacteroidia</taxon>
        <taxon>Bacteroidales</taxon>
        <taxon>Muribaculaceae</taxon>
    </lineage>
</organism>
<feature type="compositionally biased region" description="Basic residues" evidence="1">
    <location>
        <begin position="19"/>
        <end position="30"/>
    </location>
</feature>
<dbReference type="EMBL" id="QWKH01000037">
    <property type="protein sequence ID" value="NBI34614.1"/>
    <property type="molecule type" value="Genomic_DNA"/>
</dbReference>
<protein>
    <submittedName>
        <fullName evidence="2">Uncharacterized protein</fullName>
    </submittedName>
</protein>
<dbReference type="AlphaFoldDB" id="A0A7C9JEL1"/>
<evidence type="ECO:0000256" key="1">
    <source>
        <dbReference type="SAM" id="MobiDB-lite"/>
    </source>
</evidence>
<gene>
    <name evidence="2" type="ORF">D1639_06140</name>
</gene>
<feature type="region of interest" description="Disordered" evidence="1">
    <location>
        <begin position="1"/>
        <end position="32"/>
    </location>
</feature>
<proteinExistence type="predicted"/>
<evidence type="ECO:0000313" key="2">
    <source>
        <dbReference type="EMBL" id="NBI34614.1"/>
    </source>
</evidence>
<reference evidence="2" key="1">
    <citation type="submission" date="2018-08" db="EMBL/GenBank/DDBJ databases">
        <title>Murine metabolic-syndrome-specific gut microbial biobank.</title>
        <authorList>
            <person name="Liu C."/>
        </authorList>
    </citation>
    <scope>NUCLEOTIDE SEQUENCE [LARGE SCALE GENOMIC DNA]</scope>
    <source>
        <strain evidence="2">Z82</strain>
    </source>
</reference>